<name>C1EA77_MICCC</name>
<reference evidence="2 3" key="1">
    <citation type="journal article" date="2009" name="Science">
        <title>Green evolution and dynamic adaptations revealed by genomes of the marine picoeukaryotes Micromonas.</title>
        <authorList>
            <person name="Worden A.Z."/>
            <person name="Lee J.H."/>
            <person name="Mock T."/>
            <person name="Rouze P."/>
            <person name="Simmons M.P."/>
            <person name="Aerts A.L."/>
            <person name="Allen A.E."/>
            <person name="Cuvelier M.L."/>
            <person name="Derelle E."/>
            <person name="Everett M.V."/>
            <person name="Foulon E."/>
            <person name="Grimwood J."/>
            <person name="Gundlach H."/>
            <person name="Henrissat B."/>
            <person name="Napoli C."/>
            <person name="McDonald S.M."/>
            <person name="Parker M.S."/>
            <person name="Rombauts S."/>
            <person name="Salamov A."/>
            <person name="Von Dassow P."/>
            <person name="Badger J.H."/>
            <person name="Coutinho P.M."/>
            <person name="Demir E."/>
            <person name="Dubchak I."/>
            <person name="Gentemann C."/>
            <person name="Eikrem W."/>
            <person name="Gready J.E."/>
            <person name="John U."/>
            <person name="Lanier W."/>
            <person name="Lindquist E.A."/>
            <person name="Lucas S."/>
            <person name="Mayer K.F."/>
            <person name="Moreau H."/>
            <person name="Not F."/>
            <person name="Otillar R."/>
            <person name="Panaud O."/>
            <person name="Pangilinan J."/>
            <person name="Paulsen I."/>
            <person name="Piegu B."/>
            <person name="Poliakov A."/>
            <person name="Robbens S."/>
            <person name="Schmutz J."/>
            <person name="Toulza E."/>
            <person name="Wyss T."/>
            <person name="Zelensky A."/>
            <person name="Zhou K."/>
            <person name="Armbrust E.V."/>
            <person name="Bhattacharya D."/>
            <person name="Goodenough U.W."/>
            <person name="Van de Peer Y."/>
            <person name="Grigoriev I.V."/>
        </authorList>
    </citation>
    <scope>NUCLEOTIDE SEQUENCE [LARGE SCALE GENOMIC DNA]</scope>
    <source>
        <strain evidence="3">RCC299 / NOUM17</strain>
    </source>
</reference>
<feature type="transmembrane region" description="Helical" evidence="1">
    <location>
        <begin position="91"/>
        <end position="111"/>
    </location>
</feature>
<keyword evidence="1" id="KW-0472">Membrane</keyword>
<evidence type="ECO:0000313" key="2">
    <source>
        <dbReference type="EMBL" id="ACO64809.1"/>
    </source>
</evidence>
<accession>C1EA77</accession>
<dbReference type="PANTHER" id="PTHR31970:SF9">
    <property type="entry name" value="MOLYBDATE TRANSPORTER 2"/>
    <property type="match status" value="1"/>
</dbReference>
<dbReference type="InterPro" id="IPR031563">
    <property type="entry name" value="MOT1/MOT2"/>
</dbReference>
<keyword evidence="3" id="KW-1185">Reference proteome</keyword>
<keyword evidence="1" id="KW-0812">Transmembrane</keyword>
<sequence>MAGWLLRRAAELRRDFTWREAGGSLGDLGTFIPLLVGLTAECGLDVGTTLVFTGLYNLATALAFDVPMPLQPMKTIAAVAMMDPPMDVPQIVAAGGFVALVVLVLGCTGLMERFNAVTPFGVVRGMQLGLGMLLCAKGWTLAVWTDGTRQSMRGLWGPDGMALGALALAFVLAFAAPTKTAVAAREVIGDGAGIDADRTHTRARGAGSSDARVALVLVVVGAVIAACRPGSLASLRAGPSTPTPAIPSATDVATGVLRAGLPQLPLTTLNSVVATCALAKDLFPDKPEVRPTGVAVSVGAMNLCGLGLGAMPCCHGAGGLAAHYRFGARTGAATAFLGAGKLFLGVAFGGSLLTLLGKFPAPLLGVLLAAASAELIRAGLDGAGEIGGYTGVDSWYDPGWTDRYALIVTAATTVGSGSTGLGALFGFATHALGTARRRLLDTAGGEDLVDGREYREVEMERGG</sequence>
<dbReference type="OMA" id="FRSVWGE"/>
<dbReference type="STRING" id="296587.C1EA77"/>
<dbReference type="EMBL" id="CP001328">
    <property type="protein sequence ID" value="ACO64809.1"/>
    <property type="molecule type" value="Genomic_DNA"/>
</dbReference>
<feature type="transmembrane region" description="Helical" evidence="1">
    <location>
        <begin position="123"/>
        <end position="144"/>
    </location>
</feature>
<gene>
    <name evidence="2" type="primary">MOT1</name>
    <name evidence="2" type="ORF">MICPUN_101424</name>
</gene>
<feature type="transmembrane region" description="Helical" evidence="1">
    <location>
        <begin position="156"/>
        <end position="176"/>
    </location>
</feature>
<dbReference type="KEGG" id="mis:MICPUN_101424"/>
<feature type="transmembrane region" description="Helical" evidence="1">
    <location>
        <begin position="335"/>
        <end position="356"/>
    </location>
</feature>
<dbReference type="Pfam" id="PF16983">
    <property type="entry name" value="MFS_MOT1"/>
    <property type="match status" value="2"/>
</dbReference>
<dbReference type="InParanoid" id="C1EA77"/>
<dbReference type="AlphaFoldDB" id="C1EA77"/>
<keyword evidence="1" id="KW-1133">Transmembrane helix</keyword>
<dbReference type="PANTHER" id="PTHR31970">
    <property type="match status" value="1"/>
</dbReference>
<protein>
    <submittedName>
        <fullName evidence="2">Sulfate permease family</fullName>
    </submittedName>
</protein>
<dbReference type="GO" id="GO:0015098">
    <property type="term" value="F:molybdate ion transmembrane transporter activity"/>
    <property type="evidence" value="ECO:0007669"/>
    <property type="project" value="InterPro"/>
</dbReference>
<dbReference type="Proteomes" id="UP000002009">
    <property type="component" value="Chromosome 7"/>
</dbReference>
<feature type="transmembrane region" description="Helical" evidence="1">
    <location>
        <begin position="46"/>
        <end position="64"/>
    </location>
</feature>
<dbReference type="OrthoDB" id="5402974at2759"/>
<evidence type="ECO:0000313" key="3">
    <source>
        <dbReference type="Proteomes" id="UP000002009"/>
    </source>
</evidence>
<feature type="transmembrane region" description="Helical" evidence="1">
    <location>
        <begin position="404"/>
        <end position="428"/>
    </location>
</feature>
<evidence type="ECO:0000256" key="1">
    <source>
        <dbReference type="SAM" id="Phobius"/>
    </source>
</evidence>
<organism evidence="2 3">
    <name type="scientific">Micromonas commoda (strain RCC299 / NOUM17 / CCMP2709)</name>
    <name type="common">Picoplanktonic green alga</name>
    <dbReference type="NCBI Taxonomy" id="296587"/>
    <lineage>
        <taxon>Eukaryota</taxon>
        <taxon>Viridiplantae</taxon>
        <taxon>Chlorophyta</taxon>
        <taxon>Mamiellophyceae</taxon>
        <taxon>Mamiellales</taxon>
        <taxon>Mamiellaceae</taxon>
        <taxon>Micromonas</taxon>
    </lineage>
</organism>
<proteinExistence type="predicted"/>
<dbReference type="eggNOG" id="ENOG502QRGR">
    <property type="taxonomic scope" value="Eukaryota"/>
</dbReference>
<dbReference type="RefSeq" id="XP_002503551.1">
    <property type="nucleotide sequence ID" value="XM_002503505.1"/>
</dbReference>
<dbReference type="GeneID" id="8245191"/>